<dbReference type="CDD" id="cd17320">
    <property type="entry name" value="MFS_MdfA_MDR_like"/>
    <property type="match status" value="1"/>
</dbReference>
<feature type="transmembrane region" description="Helical" evidence="8">
    <location>
        <begin position="280"/>
        <end position="299"/>
    </location>
</feature>
<dbReference type="EMBL" id="UGOD01000001">
    <property type="protein sequence ID" value="STX50419.1"/>
    <property type="molecule type" value="Genomic_DNA"/>
</dbReference>
<feature type="transmembrane region" description="Helical" evidence="8">
    <location>
        <begin position="164"/>
        <end position="184"/>
    </location>
</feature>
<dbReference type="NCBIfam" id="TIGR00710">
    <property type="entry name" value="efflux_Bcr_CflA"/>
    <property type="match status" value="1"/>
</dbReference>
<keyword evidence="8" id="KW-0997">Cell inner membrane</keyword>
<dbReference type="InterPro" id="IPR005829">
    <property type="entry name" value="Sugar_transporter_CS"/>
</dbReference>
<feature type="transmembrane region" description="Helical" evidence="8">
    <location>
        <begin position="77"/>
        <end position="94"/>
    </location>
</feature>
<feature type="transmembrane region" description="Helical" evidence="8">
    <location>
        <begin position="340"/>
        <end position="358"/>
    </location>
</feature>
<comment type="subcellular location">
    <subcellularLocation>
        <location evidence="8">Cell inner membrane</location>
        <topology evidence="8">Multi-pass membrane protein</topology>
    </subcellularLocation>
    <subcellularLocation>
        <location evidence="1">Cell membrane</location>
        <topology evidence="1">Multi-pass membrane protein</topology>
    </subcellularLocation>
</comment>
<dbReference type="PANTHER" id="PTHR42718">
    <property type="entry name" value="MAJOR FACILITATOR SUPERFAMILY MULTIDRUG TRANSPORTER MFSC"/>
    <property type="match status" value="1"/>
</dbReference>
<keyword evidence="11" id="KW-1185">Reference proteome</keyword>
<dbReference type="RefSeq" id="WP_115330138.1">
    <property type="nucleotide sequence ID" value="NZ_CAAAHP010000004.1"/>
</dbReference>
<dbReference type="GO" id="GO:0042910">
    <property type="term" value="F:xenobiotic transmembrane transporter activity"/>
    <property type="evidence" value="ECO:0007669"/>
    <property type="project" value="InterPro"/>
</dbReference>
<protein>
    <recommendedName>
        <fullName evidence="8">Bcr/CflA family efflux transporter</fullName>
    </recommendedName>
</protein>
<evidence type="ECO:0000256" key="7">
    <source>
        <dbReference type="ARBA" id="ARBA00023136"/>
    </source>
</evidence>
<reference evidence="10 11" key="1">
    <citation type="submission" date="2018-06" db="EMBL/GenBank/DDBJ databases">
        <authorList>
            <consortium name="Pathogen Informatics"/>
            <person name="Doyle S."/>
        </authorList>
    </citation>
    <scope>NUCLEOTIDE SEQUENCE [LARGE SCALE GENOMIC DNA]</scope>
    <source>
        <strain evidence="10 11">NCTC13316</strain>
    </source>
</reference>
<evidence type="ECO:0000259" key="9">
    <source>
        <dbReference type="PROSITE" id="PS50850"/>
    </source>
</evidence>
<feature type="domain" description="Major facilitator superfamily (MFS) profile" evidence="9">
    <location>
        <begin position="1"/>
        <end position="393"/>
    </location>
</feature>
<dbReference type="AlphaFoldDB" id="A0A378JJM8"/>
<keyword evidence="4" id="KW-1003">Cell membrane</keyword>
<evidence type="ECO:0000256" key="6">
    <source>
        <dbReference type="ARBA" id="ARBA00022989"/>
    </source>
</evidence>
<evidence type="ECO:0000256" key="1">
    <source>
        <dbReference type="ARBA" id="ARBA00004651"/>
    </source>
</evidence>
<feature type="transmembrane region" description="Helical" evidence="8">
    <location>
        <begin position="249"/>
        <end position="273"/>
    </location>
</feature>
<evidence type="ECO:0000256" key="3">
    <source>
        <dbReference type="ARBA" id="ARBA00022448"/>
    </source>
</evidence>
<dbReference type="SUPFAM" id="SSF103473">
    <property type="entry name" value="MFS general substrate transporter"/>
    <property type="match status" value="1"/>
</dbReference>
<evidence type="ECO:0000256" key="4">
    <source>
        <dbReference type="ARBA" id="ARBA00022475"/>
    </source>
</evidence>
<feature type="transmembrane region" description="Helical" evidence="8">
    <location>
        <begin position="135"/>
        <end position="158"/>
    </location>
</feature>
<dbReference type="InterPro" id="IPR011701">
    <property type="entry name" value="MFS"/>
</dbReference>
<dbReference type="OrthoDB" id="5670831at2"/>
<dbReference type="PANTHER" id="PTHR42718:SF9">
    <property type="entry name" value="MAJOR FACILITATOR SUPERFAMILY MULTIDRUG TRANSPORTER MFSC"/>
    <property type="match status" value="1"/>
</dbReference>
<dbReference type="PROSITE" id="PS00216">
    <property type="entry name" value="SUGAR_TRANSPORT_1"/>
    <property type="match status" value="1"/>
</dbReference>
<feature type="transmembrane region" description="Helical" evidence="8">
    <location>
        <begin position="364"/>
        <end position="380"/>
    </location>
</feature>
<evidence type="ECO:0000256" key="8">
    <source>
        <dbReference type="RuleBase" id="RU365088"/>
    </source>
</evidence>
<evidence type="ECO:0000313" key="11">
    <source>
        <dbReference type="Proteomes" id="UP000254794"/>
    </source>
</evidence>
<feature type="transmembrane region" description="Helical" evidence="8">
    <location>
        <begin position="12"/>
        <end position="33"/>
    </location>
</feature>
<gene>
    <name evidence="10" type="primary">bcr_1</name>
    <name evidence="10" type="ORF">NCTC13316_00500</name>
</gene>
<dbReference type="GO" id="GO:0005886">
    <property type="term" value="C:plasma membrane"/>
    <property type="evidence" value="ECO:0007669"/>
    <property type="project" value="UniProtKB-SubCell"/>
</dbReference>
<sequence>MNSIQWTEAKCIRYLFPLIISISFAMDVFVPAIPVMSSFFKTNDTIMQASLYVFMLTVALGQLIIGTLADQYGRRRIAIYAAFLYFIGSILSALSQSISLLILARVIQAAGACGTYLICFIIVRDNFSTTVCARLFSILGGINAMIASLAPVIGGFLIDITHDWHSSFYFLTLIGLLMSITAFYRIPNYTYPRQNTAQLKIFKTIVTNHYFRQYTLIASVNLLGLYLFCALSPGILISQLHLSAIQYGLWFGLNALTVFFINIITAGLTYYYSLEKIVRFGLICIIFSCILMIFLNYYHTSVLRFMLPMLFLTSGIGLSMGTATALALQDLKQQAGSATALIGACQFGLAGFIGILTAQWEPRPLILAFPVLCISILALVRTRKIRIKVLLNP</sequence>
<dbReference type="InterPro" id="IPR036259">
    <property type="entry name" value="MFS_trans_sf"/>
</dbReference>
<feature type="transmembrane region" description="Helical" evidence="8">
    <location>
        <begin position="100"/>
        <end position="123"/>
    </location>
</feature>
<keyword evidence="5 8" id="KW-0812">Transmembrane</keyword>
<keyword evidence="7 8" id="KW-0472">Membrane</keyword>
<dbReference type="Proteomes" id="UP000254794">
    <property type="component" value="Unassembled WGS sequence"/>
</dbReference>
<evidence type="ECO:0000256" key="5">
    <source>
        <dbReference type="ARBA" id="ARBA00022692"/>
    </source>
</evidence>
<dbReference type="InterPro" id="IPR020846">
    <property type="entry name" value="MFS_dom"/>
</dbReference>
<dbReference type="Gene3D" id="1.20.1720.10">
    <property type="entry name" value="Multidrug resistance protein D"/>
    <property type="match status" value="1"/>
</dbReference>
<dbReference type="Pfam" id="PF07690">
    <property type="entry name" value="MFS_1"/>
    <property type="match status" value="1"/>
</dbReference>
<keyword evidence="3 8" id="KW-0813">Transport</keyword>
<feature type="transmembrane region" description="Helical" evidence="8">
    <location>
        <begin position="214"/>
        <end position="237"/>
    </location>
</feature>
<evidence type="ECO:0000256" key="2">
    <source>
        <dbReference type="ARBA" id="ARBA00006236"/>
    </source>
</evidence>
<dbReference type="InterPro" id="IPR004812">
    <property type="entry name" value="Efflux_drug-R_Bcr/CmlA"/>
</dbReference>
<dbReference type="PROSITE" id="PS50850">
    <property type="entry name" value="MFS"/>
    <property type="match status" value="1"/>
</dbReference>
<accession>A0A378JJM8</accession>
<dbReference type="GO" id="GO:1990961">
    <property type="term" value="P:xenobiotic detoxification by transmembrane export across the plasma membrane"/>
    <property type="evidence" value="ECO:0007669"/>
    <property type="project" value="InterPro"/>
</dbReference>
<proteinExistence type="inferred from homology"/>
<feature type="transmembrane region" description="Helical" evidence="8">
    <location>
        <begin position="305"/>
        <end position="328"/>
    </location>
</feature>
<organism evidence="10 11">
    <name type="scientific">Legionella busanensis</name>
    <dbReference type="NCBI Taxonomy" id="190655"/>
    <lineage>
        <taxon>Bacteria</taxon>
        <taxon>Pseudomonadati</taxon>
        <taxon>Pseudomonadota</taxon>
        <taxon>Gammaproteobacteria</taxon>
        <taxon>Legionellales</taxon>
        <taxon>Legionellaceae</taxon>
        <taxon>Legionella</taxon>
    </lineage>
</organism>
<comment type="similarity">
    <text evidence="2 8">Belongs to the major facilitator superfamily. Bcr/CmlA family.</text>
</comment>
<keyword evidence="6 8" id="KW-1133">Transmembrane helix</keyword>
<evidence type="ECO:0000313" key="10">
    <source>
        <dbReference type="EMBL" id="STX50419.1"/>
    </source>
</evidence>
<name>A0A378JJM8_9GAMM</name>
<feature type="transmembrane region" description="Helical" evidence="8">
    <location>
        <begin position="45"/>
        <end position="65"/>
    </location>
</feature>